<dbReference type="GO" id="GO:0005634">
    <property type="term" value="C:nucleus"/>
    <property type="evidence" value="ECO:0007669"/>
    <property type="project" value="TreeGrafter"/>
</dbReference>
<proteinExistence type="inferred from homology"/>
<dbReference type="EMBL" id="JAGTXO010000032">
    <property type="protein sequence ID" value="KAG8460524.1"/>
    <property type="molecule type" value="Genomic_DNA"/>
</dbReference>
<feature type="compositionally biased region" description="Acidic residues" evidence="2">
    <location>
        <begin position="19"/>
        <end position="30"/>
    </location>
</feature>
<sequence>MAKKRGRREEERSAKADEGGAEGGEEEAEEGFVKAGKARCGHAAKGAAAATARRRDAAAADDDGDDGGDGGDGQSDAESDESDSDEGGSVESESSDEDASDSDGDIELDAIIPDEQVQIDFEFHDPDPTDFHSTRALLQASDLVDGASVDISELAEMLTDQAAVGTVLKSGGKEEPALAFLSCLVLQRHPRSRSLESVQGALLAQCPSAHRARLQAAMLGAAPCALLVNERLVNMPAELLAPLHTALHDDLDWATRHAATAEVRAFFQIEHCVAIVRCERAAHAGAGGGRGSGGGGRAGGRAQGVAKAADAGARGDKRARLGAAGSASAAGGAQGGDGELVARRADDELLRRAATLAFPLASRLPAPRGRGAPSRLVALLLTADAMRALPAQLDALARAEQ</sequence>
<dbReference type="Proteomes" id="UP000751190">
    <property type="component" value="Unassembled WGS sequence"/>
</dbReference>
<comment type="similarity">
    <text evidence="1">Belongs to the BCP1 family.</text>
</comment>
<dbReference type="PANTHER" id="PTHR13261">
    <property type="entry name" value="BRCA2 AND CDKN1A INTERACTING PROTEIN"/>
    <property type="match status" value="1"/>
</dbReference>
<dbReference type="PANTHER" id="PTHR13261:SF0">
    <property type="entry name" value="BRCA2 AND CDKN1A-INTERACTING PROTEIN"/>
    <property type="match status" value="1"/>
</dbReference>
<accession>A0A8J6C4U6</accession>
<evidence type="ECO:0000313" key="3">
    <source>
        <dbReference type="EMBL" id="KAG8460524.1"/>
    </source>
</evidence>
<organism evidence="3 4">
    <name type="scientific">Diacronema lutheri</name>
    <name type="common">Unicellular marine alga</name>
    <name type="synonym">Monochrysis lutheri</name>
    <dbReference type="NCBI Taxonomy" id="2081491"/>
    <lineage>
        <taxon>Eukaryota</taxon>
        <taxon>Haptista</taxon>
        <taxon>Haptophyta</taxon>
        <taxon>Pavlovophyceae</taxon>
        <taxon>Pavlovales</taxon>
        <taxon>Pavlovaceae</taxon>
        <taxon>Diacronema</taxon>
    </lineage>
</organism>
<dbReference type="InterPro" id="IPR025602">
    <property type="entry name" value="BCP1_family"/>
</dbReference>
<dbReference type="Pfam" id="PF13862">
    <property type="entry name" value="BCCIP"/>
    <property type="match status" value="1"/>
</dbReference>
<evidence type="ECO:0000256" key="2">
    <source>
        <dbReference type="SAM" id="MobiDB-lite"/>
    </source>
</evidence>
<evidence type="ECO:0008006" key="5">
    <source>
        <dbReference type="Google" id="ProtNLM"/>
    </source>
</evidence>
<name>A0A8J6C4U6_DIALT</name>
<reference evidence="3" key="1">
    <citation type="submission" date="2021-05" db="EMBL/GenBank/DDBJ databases">
        <title>The genome of the haptophyte Pavlova lutheri (Diacronema luteri, Pavlovales) - a model for lipid biosynthesis in eukaryotic algae.</title>
        <authorList>
            <person name="Hulatt C.J."/>
            <person name="Posewitz M.C."/>
        </authorList>
    </citation>
    <scope>NUCLEOTIDE SEQUENCE</scope>
    <source>
        <strain evidence="3">NIVA-4/92</strain>
    </source>
</reference>
<protein>
    <recommendedName>
        <fullName evidence="5">Protein BCP1</fullName>
    </recommendedName>
</protein>
<comment type="caution">
    <text evidence="3">The sequence shown here is derived from an EMBL/GenBank/DDBJ whole genome shotgun (WGS) entry which is preliminary data.</text>
</comment>
<dbReference type="OrthoDB" id="27543at2759"/>
<evidence type="ECO:0000313" key="4">
    <source>
        <dbReference type="Proteomes" id="UP000751190"/>
    </source>
</evidence>
<feature type="compositionally biased region" description="Basic and acidic residues" evidence="2">
    <location>
        <begin position="7"/>
        <end position="18"/>
    </location>
</feature>
<dbReference type="AlphaFoldDB" id="A0A8J6C4U6"/>
<feature type="compositionally biased region" description="Acidic residues" evidence="2">
    <location>
        <begin position="59"/>
        <end position="104"/>
    </location>
</feature>
<keyword evidence="4" id="KW-1185">Reference proteome</keyword>
<evidence type="ECO:0000256" key="1">
    <source>
        <dbReference type="ARBA" id="ARBA00006781"/>
    </source>
</evidence>
<dbReference type="OMA" id="WSQGIED"/>
<feature type="region of interest" description="Disordered" evidence="2">
    <location>
        <begin position="1"/>
        <end position="104"/>
    </location>
</feature>
<gene>
    <name evidence="3" type="ORF">KFE25_013174</name>
</gene>